<organism evidence="2 3">
    <name type="scientific">Symbiodinium pilosum</name>
    <name type="common">Dinoflagellate</name>
    <dbReference type="NCBI Taxonomy" id="2952"/>
    <lineage>
        <taxon>Eukaryota</taxon>
        <taxon>Sar</taxon>
        <taxon>Alveolata</taxon>
        <taxon>Dinophyceae</taxon>
        <taxon>Suessiales</taxon>
        <taxon>Symbiodiniaceae</taxon>
        <taxon>Symbiodinium</taxon>
    </lineage>
</organism>
<feature type="non-terminal residue" evidence="2">
    <location>
        <position position="516"/>
    </location>
</feature>
<dbReference type="EMBL" id="CAJNIZ010006777">
    <property type="protein sequence ID" value="CAE7252651.1"/>
    <property type="molecule type" value="Genomic_DNA"/>
</dbReference>
<name>A0A812LVB8_SYMPI</name>
<evidence type="ECO:0000256" key="1">
    <source>
        <dbReference type="SAM" id="MobiDB-lite"/>
    </source>
</evidence>
<comment type="caution">
    <text evidence="2">The sequence shown here is derived from an EMBL/GenBank/DDBJ whole genome shotgun (WGS) entry which is preliminary data.</text>
</comment>
<sequence length="516" mass="56480">KTGASFGESLGSSGSTSLATDRIIHAIDGLRKAQDEDKTGTKGTLTSVKEPEKLDVFLARGCGETQVELCPGVYGKELFHGIKRAVEAWNPPTDHRLEQRCKAPAAFLTWLRYAENAVKVFGTAYGLEHVPERLAFLSFLREANEEAIRESRRQLCAKLGTENPRLEDLKLIALAPNDDGTPNFQFPRVWDLKDPQGYFQTVVLPRQQRAMTRLLNKQLHEQALGSNRRPNKAAGADTGSYEDEVETDPKAGKPAPEDDPPEAAVTACPKTSCSATYSGGAVHLTSKLYPKGLSLPFEDHLDKLEVKEGSPPLFGAAPAMESRQCLCLHVGRVFAPDPSQAVALAQDLRGELSEAQGYLGDAAPMISEAEAFVRHNAHDCLAPHHEKDYRVLQLFAPSFMSGRVLVVLRVVRDLEAQGWASFLESGEGVGADSTTDRPDWDPAEVPEFPSTRLQDRPSFKHGQEVFAGWAGWTDPQAEHDLTKAPVVKRLRDLAAATPAAPGVPNFWQFGSLHHIL</sequence>
<evidence type="ECO:0000313" key="2">
    <source>
        <dbReference type="EMBL" id="CAE7252651.1"/>
    </source>
</evidence>
<protein>
    <submittedName>
        <fullName evidence="2">Uncharacterized protein</fullName>
    </submittedName>
</protein>
<feature type="region of interest" description="Disordered" evidence="1">
    <location>
        <begin position="221"/>
        <end position="267"/>
    </location>
</feature>
<evidence type="ECO:0000313" key="3">
    <source>
        <dbReference type="Proteomes" id="UP000649617"/>
    </source>
</evidence>
<accession>A0A812LVB8</accession>
<reference evidence="2" key="1">
    <citation type="submission" date="2021-02" db="EMBL/GenBank/DDBJ databases">
        <authorList>
            <person name="Dougan E. K."/>
            <person name="Rhodes N."/>
            <person name="Thang M."/>
            <person name="Chan C."/>
        </authorList>
    </citation>
    <scope>NUCLEOTIDE SEQUENCE</scope>
</reference>
<dbReference type="AlphaFoldDB" id="A0A812LVB8"/>
<keyword evidence="3" id="KW-1185">Reference proteome</keyword>
<proteinExistence type="predicted"/>
<gene>
    <name evidence="2" type="ORF">SPIL2461_LOCUS4935</name>
</gene>
<dbReference type="Proteomes" id="UP000649617">
    <property type="component" value="Unassembled WGS sequence"/>
</dbReference>